<organism evidence="1">
    <name type="scientific">viral metagenome</name>
    <dbReference type="NCBI Taxonomy" id="1070528"/>
    <lineage>
        <taxon>unclassified sequences</taxon>
        <taxon>metagenomes</taxon>
        <taxon>organismal metagenomes</taxon>
    </lineage>
</organism>
<proteinExistence type="predicted"/>
<evidence type="ECO:0000313" key="1">
    <source>
        <dbReference type="EMBL" id="QHT27500.1"/>
    </source>
</evidence>
<name>A0A6C0EGG6_9ZZZZ</name>
<dbReference type="AlphaFoldDB" id="A0A6C0EGG6"/>
<protein>
    <submittedName>
        <fullName evidence="1">Uncharacterized protein</fullName>
    </submittedName>
</protein>
<dbReference type="EMBL" id="MN739823">
    <property type="protein sequence ID" value="QHT27500.1"/>
    <property type="molecule type" value="Genomic_DNA"/>
</dbReference>
<reference evidence="1" key="1">
    <citation type="journal article" date="2020" name="Nature">
        <title>Giant virus diversity and host interactions through global metagenomics.</title>
        <authorList>
            <person name="Schulz F."/>
            <person name="Roux S."/>
            <person name="Paez-Espino D."/>
            <person name="Jungbluth S."/>
            <person name="Walsh D.A."/>
            <person name="Denef V.J."/>
            <person name="McMahon K.D."/>
            <person name="Konstantinidis K.T."/>
            <person name="Eloe-Fadrosh E.A."/>
            <person name="Kyrpides N.C."/>
            <person name="Woyke T."/>
        </authorList>
    </citation>
    <scope>NUCLEOTIDE SEQUENCE</scope>
    <source>
        <strain evidence="1">GVMAG-M-3300023179-33</strain>
    </source>
</reference>
<accession>A0A6C0EGG6</accession>
<sequence>MHLYNNVYGFLHHDLVLRHNKYIKSTFQDHHYEYHTDWISGEVPWEFIDLDNHINIQDTFTSVIHVTTSPDTIINSDFVSYDDNKLDNSNGRYVNDYTNSNTDFDNIMMIKAIVSGVMKGFYVQIVSIDNMITYTQCYTNKVIDMDILLSLLYFIIYEKIKNIEIENIIILKKYNNIELFEKYIKLRRNSMIVIIVMYVLLFRGISSVE</sequence>